<dbReference type="Proteomes" id="UP000735302">
    <property type="component" value="Unassembled WGS sequence"/>
</dbReference>
<dbReference type="PANTHER" id="PTHR10773">
    <property type="entry name" value="DNA-DIRECTED RNA POLYMERASES I, II, AND III SUBUNIT RPABC2"/>
    <property type="match status" value="1"/>
</dbReference>
<keyword evidence="2" id="KW-1185">Reference proteome</keyword>
<organism evidence="1 2">
    <name type="scientific">Plakobranchus ocellatus</name>
    <dbReference type="NCBI Taxonomy" id="259542"/>
    <lineage>
        <taxon>Eukaryota</taxon>
        <taxon>Metazoa</taxon>
        <taxon>Spiralia</taxon>
        <taxon>Lophotrochozoa</taxon>
        <taxon>Mollusca</taxon>
        <taxon>Gastropoda</taxon>
        <taxon>Heterobranchia</taxon>
        <taxon>Euthyneura</taxon>
        <taxon>Panpulmonata</taxon>
        <taxon>Sacoglossa</taxon>
        <taxon>Placobranchoidea</taxon>
        <taxon>Plakobranchidae</taxon>
        <taxon>Plakobranchus</taxon>
    </lineage>
</organism>
<name>A0AAV4DDC7_9GAST</name>
<evidence type="ECO:0000313" key="2">
    <source>
        <dbReference type="Proteomes" id="UP000735302"/>
    </source>
</evidence>
<protein>
    <recommendedName>
        <fullName evidence="3">Tyr recombinase domain-containing protein</fullName>
    </recommendedName>
</protein>
<evidence type="ECO:0000313" key="1">
    <source>
        <dbReference type="EMBL" id="GFO42252.1"/>
    </source>
</evidence>
<reference evidence="1 2" key="1">
    <citation type="journal article" date="2021" name="Elife">
        <title>Chloroplast acquisition without the gene transfer in kleptoplastic sea slugs, Plakobranchus ocellatus.</title>
        <authorList>
            <person name="Maeda T."/>
            <person name="Takahashi S."/>
            <person name="Yoshida T."/>
            <person name="Shimamura S."/>
            <person name="Takaki Y."/>
            <person name="Nagai Y."/>
            <person name="Toyoda A."/>
            <person name="Suzuki Y."/>
            <person name="Arimoto A."/>
            <person name="Ishii H."/>
            <person name="Satoh N."/>
            <person name="Nishiyama T."/>
            <person name="Hasebe M."/>
            <person name="Maruyama T."/>
            <person name="Minagawa J."/>
            <person name="Obokata J."/>
            <person name="Shigenobu S."/>
        </authorList>
    </citation>
    <scope>NUCLEOTIDE SEQUENCE [LARGE SCALE GENOMIC DNA]</scope>
</reference>
<proteinExistence type="predicted"/>
<sequence>MNFGNYPTRKNRDFLATCVTEFEAKRTSHAENSSSRRQKSKKWTLPLDVNNVAACKIFFLDTLNISEARVITAIKKKLSGINFTSGDMRGRHHTGPTKNSIERDAVKAHIESFPTVESHYCRHNTHRRYLEADLSLHMMHRLYAEGRRNALSLTSYETIFYTEYTIGFHKTKQEVCDFRNTHLQAIKVDPNTNSPRGLPSTQGSC</sequence>
<dbReference type="EMBL" id="BLXT01007775">
    <property type="protein sequence ID" value="GFO42252.1"/>
    <property type="molecule type" value="Genomic_DNA"/>
</dbReference>
<dbReference type="PANTHER" id="PTHR10773:SF19">
    <property type="match status" value="1"/>
</dbReference>
<evidence type="ECO:0008006" key="3">
    <source>
        <dbReference type="Google" id="ProtNLM"/>
    </source>
</evidence>
<dbReference type="AlphaFoldDB" id="A0AAV4DDC7"/>
<gene>
    <name evidence="1" type="ORF">PoB_006875700</name>
</gene>
<comment type="caution">
    <text evidence="1">The sequence shown here is derived from an EMBL/GenBank/DDBJ whole genome shotgun (WGS) entry which is preliminary data.</text>
</comment>
<accession>A0AAV4DDC7</accession>